<evidence type="ECO:0000313" key="3">
    <source>
        <dbReference type="Proteomes" id="UP001243364"/>
    </source>
</evidence>
<evidence type="ECO:0000313" key="2">
    <source>
        <dbReference type="EMBL" id="MDQ0682078.1"/>
    </source>
</evidence>
<evidence type="ECO:0000256" key="1">
    <source>
        <dbReference type="SAM" id="MobiDB-lite"/>
    </source>
</evidence>
<gene>
    <name evidence="2" type="ORF">QFZ56_001041</name>
</gene>
<name>A0ABU0PWT1_STRAH</name>
<proteinExistence type="predicted"/>
<protein>
    <submittedName>
        <fullName evidence="2">Uncharacterized protein</fullName>
    </submittedName>
</protein>
<reference evidence="2 3" key="1">
    <citation type="submission" date="2023-07" db="EMBL/GenBank/DDBJ databases">
        <title>Comparative genomics of wheat-associated soil bacteria to identify genetic determinants of phenazine resistance.</title>
        <authorList>
            <person name="Mouncey N."/>
        </authorList>
    </citation>
    <scope>NUCLEOTIDE SEQUENCE [LARGE SCALE GENOMIC DNA]</scope>
    <source>
        <strain evidence="2 3">W4I19-2</strain>
    </source>
</reference>
<organism evidence="2 3">
    <name type="scientific">Streptomyces achromogenes</name>
    <dbReference type="NCBI Taxonomy" id="67255"/>
    <lineage>
        <taxon>Bacteria</taxon>
        <taxon>Bacillati</taxon>
        <taxon>Actinomycetota</taxon>
        <taxon>Actinomycetes</taxon>
        <taxon>Kitasatosporales</taxon>
        <taxon>Streptomycetaceae</taxon>
        <taxon>Streptomyces</taxon>
    </lineage>
</organism>
<accession>A0ABU0PWT1</accession>
<dbReference type="Proteomes" id="UP001243364">
    <property type="component" value="Unassembled WGS sequence"/>
</dbReference>
<comment type="caution">
    <text evidence="2">The sequence shown here is derived from an EMBL/GenBank/DDBJ whole genome shotgun (WGS) entry which is preliminary data.</text>
</comment>
<sequence>MTMGLCRGPPQDDPSAGAPSQHPRAQTPLGTPMRLARRRPRLSSPRAGRHVEGHGPHAGSVNIGEYQRVSGPDKRAAQLRRRQQGAAAAGSFQPVDACLAGQGERVHDRPGQVVLEVPAPCPSEGAGPSHRCPPHSLAVTGARLRRSHQLCGQLHHVDRVRSRHTTSSCSCHYRHQGAAVEIGLDRFRLSETEGCRCCSWRTRPAPEEAVLDDYADRRCLILQDDASTGGRTMSPG</sequence>
<keyword evidence="3" id="KW-1185">Reference proteome</keyword>
<dbReference type="EMBL" id="JAUSYA010000001">
    <property type="protein sequence ID" value="MDQ0682078.1"/>
    <property type="molecule type" value="Genomic_DNA"/>
</dbReference>
<feature type="region of interest" description="Disordered" evidence="1">
    <location>
        <begin position="1"/>
        <end position="75"/>
    </location>
</feature>